<evidence type="ECO:0000313" key="2">
    <source>
        <dbReference type="Proteomes" id="UP001434337"/>
    </source>
</evidence>
<dbReference type="EMBL" id="CP115965">
    <property type="protein sequence ID" value="WZW97856.1"/>
    <property type="molecule type" value="Genomic_DNA"/>
</dbReference>
<evidence type="ECO:0000313" key="1">
    <source>
        <dbReference type="EMBL" id="WZW97856.1"/>
    </source>
</evidence>
<accession>A0ABZ3C6K2</accession>
<gene>
    <name evidence="1" type="ORF">PCC79_13270</name>
</gene>
<protein>
    <submittedName>
        <fullName evidence="1">Uncharacterized protein</fullName>
    </submittedName>
</protein>
<keyword evidence="2" id="KW-1185">Reference proteome</keyword>
<dbReference type="RefSeq" id="WP_342372107.1">
    <property type="nucleotide sequence ID" value="NZ_CP115965.1"/>
</dbReference>
<dbReference type="Proteomes" id="UP001434337">
    <property type="component" value="Chromosome"/>
</dbReference>
<sequence>MTGVTLHRGRPAKACAPFGQATAEFVAPPLGKGFDGSQVMQSSLFRGRPIIAAVTVAVVPKQSLMANGKFVMVQSDN</sequence>
<organism evidence="1 2">
    <name type="scientific">Propioniciclava soli</name>
    <dbReference type="NCBI Taxonomy" id="2775081"/>
    <lineage>
        <taxon>Bacteria</taxon>
        <taxon>Bacillati</taxon>
        <taxon>Actinomycetota</taxon>
        <taxon>Actinomycetes</taxon>
        <taxon>Propionibacteriales</taxon>
        <taxon>Propionibacteriaceae</taxon>
        <taxon>Propioniciclava</taxon>
    </lineage>
</organism>
<proteinExistence type="predicted"/>
<reference evidence="1 2" key="1">
    <citation type="journal article" date="2023" name="Environ Microbiome">
        <title>A coral-associated actinobacterium mitigates coral bleaching under heat stress.</title>
        <authorList>
            <person name="Li J."/>
            <person name="Zou Y."/>
            <person name="Li Q."/>
            <person name="Zhang J."/>
            <person name="Bourne D.G."/>
            <person name="Lyu Y."/>
            <person name="Liu C."/>
            <person name="Zhang S."/>
        </authorList>
    </citation>
    <scope>NUCLEOTIDE SEQUENCE [LARGE SCALE GENOMIC DNA]</scope>
    <source>
        <strain evidence="1 2">SCSIO 13291</strain>
    </source>
</reference>
<name>A0ABZ3C6K2_9ACTN</name>